<dbReference type="AlphaFoldDB" id="A0A0L9TLC5"/>
<dbReference type="Proteomes" id="UP000053144">
    <property type="component" value="Chromosome 1"/>
</dbReference>
<reference evidence="3" key="1">
    <citation type="journal article" date="2015" name="Proc. Natl. Acad. Sci. U.S.A.">
        <title>Genome sequencing of adzuki bean (Vigna angularis) provides insight into high starch and low fat accumulation and domestication.</title>
        <authorList>
            <person name="Yang K."/>
            <person name="Tian Z."/>
            <person name="Chen C."/>
            <person name="Luo L."/>
            <person name="Zhao B."/>
            <person name="Wang Z."/>
            <person name="Yu L."/>
            <person name="Li Y."/>
            <person name="Sun Y."/>
            <person name="Li W."/>
            <person name="Chen Y."/>
            <person name="Li Y."/>
            <person name="Zhang Y."/>
            <person name="Ai D."/>
            <person name="Zhao J."/>
            <person name="Shang C."/>
            <person name="Ma Y."/>
            <person name="Wu B."/>
            <person name="Wang M."/>
            <person name="Gao L."/>
            <person name="Sun D."/>
            <person name="Zhang P."/>
            <person name="Guo F."/>
            <person name="Wang W."/>
            <person name="Li Y."/>
            <person name="Wang J."/>
            <person name="Varshney R.K."/>
            <person name="Wang J."/>
            <person name="Ling H.Q."/>
            <person name="Wan P."/>
        </authorList>
    </citation>
    <scope>NUCLEOTIDE SEQUENCE</scope>
    <source>
        <strain evidence="3">cv. Jingnong 6</strain>
    </source>
</reference>
<sequence>MERWTKPATSTNPDSVFIFFFLVVRTRKRTAAKAMAMPSRANQGRRVLGSQKSVLNKQGIGYKGKSNKTNARKFTDLSKPSSISCFYCNSIGHLSKPCYYKKAGKVAHRRTTISRLGATAERQYGSATTVSRLGTIAERQSGSATTVSRLGATVERQLGFESIVSRLDATAERHLSVAATVERHNEGNDTWSYHLLLLDTIRYTCRSVNNGWVFKDENQNEEDVPAPYNVGSSSAAFRPKIEFEKFMVRQMHSLSTLCQSRFGKIDKGIVVIQEKLGIQSLNDDDQDEENDEDEEEAMEDDDEGDDGDNKEEESEEEESDDNKLLRDMI</sequence>
<feature type="region of interest" description="Disordered" evidence="1">
    <location>
        <begin position="280"/>
        <end position="329"/>
    </location>
</feature>
<feature type="compositionally biased region" description="Acidic residues" evidence="1">
    <location>
        <begin position="282"/>
        <end position="320"/>
    </location>
</feature>
<protein>
    <recommendedName>
        <fullName evidence="4">CCHC-type domain-containing protein</fullName>
    </recommendedName>
</protein>
<evidence type="ECO:0000256" key="1">
    <source>
        <dbReference type="SAM" id="MobiDB-lite"/>
    </source>
</evidence>
<organism evidence="2 3">
    <name type="scientific">Phaseolus angularis</name>
    <name type="common">Azuki bean</name>
    <name type="synonym">Vigna angularis</name>
    <dbReference type="NCBI Taxonomy" id="3914"/>
    <lineage>
        <taxon>Eukaryota</taxon>
        <taxon>Viridiplantae</taxon>
        <taxon>Streptophyta</taxon>
        <taxon>Embryophyta</taxon>
        <taxon>Tracheophyta</taxon>
        <taxon>Spermatophyta</taxon>
        <taxon>Magnoliopsida</taxon>
        <taxon>eudicotyledons</taxon>
        <taxon>Gunneridae</taxon>
        <taxon>Pentapetalae</taxon>
        <taxon>rosids</taxon>
        <taxon>fabids</taxon>
        <taxon>Fabales</taxon>
        <taxon>Fabaceae</taxon>
        <taxon>Papilionoideae</taxon>
        <taxon>50 kb inversion clade</taxon>
        <taxon>NPAAA clade</taxon>
        <taxon>indigoferoid/millettioid clade</taxon>
        <taxon>Phaseoleae</taxon>
        <taxon>Vigna</taxon>
    </lineage>
</organism>
<evidence type="ECO:0000313" key="2">
    <source>
        <dbReference type="EMBL" id="KOM31350.1"/>
    </source>
</evidence>
<gene>
    <name evidence="2" type="ORF">LR48_Vigan01g090500</name>
</gene>
<dbReference type="EMBL" id="CM003371">
    <property type="protein sequence ID" value="KOM31350.1"/>
    <property type="molecule type" value="Genomic_DNA"/>
</dbReference>
<proteinExistence type="predicted"/>
<evidence type="ECO:0008006" key="4">
    <source>
        <dbReference type="Google" id="ProtNLM"/>
    </source>
</evidence>
<accession>A0A0L9TLC5</accession>
<evidence type="ECO:0000313" key="3">
    <source>
        <dbReference type="Proteomes" id="UP000053144"/>
    </source>
</evidence>
<dbReference type="Gramene" id="KOM31350">
    <property type="protein sequence ID" value="KOM31350"/>
    <property type="gene ID" value="LR48_Vigan01g090500"/>
</dbReference>
<name>A0A0L9TLC5_PHAAN</name>